<dbReference type="Proteomes" id="UP000188605">
    <property type="component" value="Unassembled WGS sequence"/>
</dbReference>
<gene>
    <name evidence="1" type="ORF">AN396_09190</name>
</gene>
<accession>A0ACC8X9J8</accession>
<keyword evidence="2" id="KW-1185">Reference proteome</keyword>
<evidence type="ECO:0000313" key="1">
    <source>
        <dbReference type="EMBL" id="ONI39039.1"/>
    </source>
</evidence>
<evidence type="ECO:0000313" key="2">
    <source>
        <dbReference type="Proteomes" id="UP000188605"/>
    </source>
</evidence>
<protein>
    <submittedName>
        <fullName evidence="1">Uncharacterized protein</fullName>
    </submittedName>
</protein>
<comment type="caution">
    <text evidence="1">The sequence shown here is derived from an EMBL/GenBank/DDBJ whole genome shotgun (WGS) entry which is preliminary data.</text>
</comment>
<name>A0ACC8X9J8_9FIRM</name>
<reference evidence="1" key="1">
    <citation type="submission" date="2016-08" db="EMBL/GenBank/DDBJ databases">
        <authorList>
            <person name="Ngugi D.K."/>
            <person name="Miyake S."/>
            <person name="Stingl U."/>
        </authorList>
    </citation>
    <scope>NUCLEOTIDE SEQUENCE</scope>
    <source>
        <strain evidence="1">SCG-B11WGA-EpuloA1</strain>
    </source>
</reference>
<organism evidence="1 2">
    <name type="scientific">Candidatus Epulonipiscium fishelsonii</name>
    <dbReference type="NCBI Taxonomy" id="77094"/>
    <lineage>
        <taxon>Bacteria</taxon>
        <taxon>Bacillati</taxon>
        <taxon>Bacillota</taxon>
        <taxon>Clostridia</taxon>
        <taxon>Lachnospirales</taxon>
        <taxon>Lachnospiraceae</taxon>
        <taxon>Candidatus Epulonipiscium</taxon>
    </lineage>
</organism>
<sequence>MKEKIGIIGVGIMGKLMATHLIEAGYDVAATVYTDAEREFCKNNNVEIAETRTDLLKLSKRILCSLPSPVISKSIAKEIVDATTPEHIIMDTSTMLPEDQTEIEEIYKKSGATYVEGGILGRATNCGKWVMIAGGGEDAIKIMEPICLPFCEKVVRAGGIGAASTIKVLNNTMFCIFNTAVCEVFVMAEKANVELKALYDIIANSQAGTNCGVFREIGNRIVEGRYDEPNATVQIGVKDNGCGKHIARTVGMSPTLTTDSLMAFENAASFGLANEDTAALYKYFQHVYQKNQN</sequence>
<dbReference type="EMBL" id="LJDB01000073">
    <property type="protein sequence ID" value="ONI39039.1"/>
    <property type="molecule type" value="Genomic_DNA"/>
</dbReference>
<proteinExistence type="predicted"/>